<comment type="caution">
    <text evidence="2">The sequence shown here is derived from an EMBL/GenBank/DDBJ whole genome shotgun (WGS) entry which is preliminary data.</text>
</comment>
<name>A0A8S9X3X5_APOLU</name>
<accession>A0A8S9X3X5</accession>
<gene>
    <name evidence="2" type="ORF">GE061_002010</name>
</gene>
<dbReference type="AlphaFoldDB" id="A0A8S9X3X5"/>
<keyword evidence="3" id="KW-1185">Reference proteome</keyword>
<evidence type="ECO:0000313" key="3">
    <source>
        <dbReference type="Proteomes" id="UP000466442"/>
    </source>
</evidence>
<evidence type="ECO:0000313" key="2">
    <source>
        <dbReference type="EMBL" id="KAF6203677.1"/>
    </source>
</evidence>
<evidence type="ECO:0000256" key="1">
    <source>
        <dbReference type="SAM" id="MobiDB-lite"/>
    </source>
</evidence>
<sequence length="91" mass="10430">MQSRARNSLRDPAATAPRKQPGKLYSQKLAIKAAKLNDLRHLSQFLEKEDSRKFYQDLTGTQNEDVVDLYDEENLSDVDAYPETRDEAGEE</sequence>
<feature type="region of interest" description="Disordered" evidence="1">
    <location>
        <begin position="1"/>
        <end position="25"/>
    </location>
</feature>
<protein>
    <submittedName>
        <fullName evidence="2">Uncharacterized protein</fullName>
    </submittedName>
</protein>
<dbReference type="EMBL" id="WIXP02000010">
    <property type="protein sequence ID" value="KAF6203677.1"/>
    <property type="molecule type" value="Genomic_DNA"/>
</dbReference>
<organism evidence="2 3">
    <name type="scientific">Apolygus lucorum</name>
    <name type="common">Small green plant bug</name>
    <name type="synonym">Lygocoris lucorum</name>
    <dbReference type="NCBI Taxonomy" id="248454"/>
    <lineage>
        <taxon>Eukaryota</taxon>
        <taxon>Metazoa</taxon>
        <taxon>Ecdysozoa</taxon>
        <taxon>Arthropoda</taxon>
        <taxon>Hexapoda</taxon>
        <taxon>Insecta</taxon>
        <taxon>Pterygota</taxon>
        <taxon>Neoptera</taxon>
        <taxon>Paraneoptera</taxon>
        <taxon>Hemiptera</taxon>
        <taxon>Heteroptera</taxon>
        <taxon>Panheteroptera</taxon>
        <taxon>Cimicomorpha</taxon>
        <taxon>Miridae</taxon>
        <taxon>Mirini</taxon>
        <taxon>Apolygus</taxon>
    </lineage>
</organism>
<dbReference type="Proteomes" id="UP000466442">
    <property type="component" value="Unassembled WGS sequence"/>
</dbReference>
<proteinExistence type="predicted"/>
<reference evidence="2" key="1">
    <citation type="journal article" date="2021" name="Mol. Ecol. Resour.">
        <title>Apolygus lucorum genome provides insights into omnivorousness and mesophyll feeding.</title>
        <authorList>
            <person name="Liu Y."/>
            <person name="Liu H."/>
            <person name="Wang H."/>
            <person name="Huang T."/>
            <person name="Liu B."/>
            <person name="Yang B."/>
            <person name="Yin L."/>
            <person name="Li B."/>
            <person name="Zhang Y."/>
            <person name="Zhang S."/>
            <person name="Jiang F."/>
            <person name="Zhang X."/>
            <person name="Ren Y."/>
            <person name="Wang B."/>
            <person name="Wang S."/>
            <person name="Lu Y."/>
            <person name="Wu K."/>
            <person name="Fan W."/>
            <person name="Wang G."/>
        </authorList>
    </citation>
    <scope>NUCLEOTIDE SEQUENCE</scope>
    <source>
        <strain evidence="2">12Hb</strain>
    </source>
</reference>